<accession>E9FXI9</accession>
<dbReference type="EMBL" id="GL732526">
    <property type="protein sequence ID" value="EFX88085.1"/>
    <property type="molecule type" value="Genomic_DNA"/>
</dbReference>
<feature type="chain" id="PRO_5012587560" evidence="2">
    <location>
        <begin position="16"/>
        <end position="272"/>
    </location>
</feature>
<evidence type="ECO:0000256" key="1">
    <source>
        <dbReference type="SAM" id="MobiDB-lite"/>
    </source>
</evidence>
<dbReference type="OrthoDB" id="6340174at2759"/>
<reference evidence="3 4" key="1">
    <citation type="journal article" date="2011" name="Science">
        <title>The ecoresponsive genome of Daphnia pulex.</title>
        <authorList>
            <person name="Colbourne J.K."/>
            <person name="Pfrender M.E."/>
            <person name="Gilbert D."/>
            <person name="Thomas W.K."/>
            <person name="Tucker A."/>
            <person name="Oakley T.H."/>
            <person name="Tokishita S."/>
            <person name="Aerts A."/>
            <person name="Arnold G.J."/>
            <person name="Basu M.K."/>
            <person name="Bauer D.J."/>
            <person name="Caceres C.E."/>
            <person name="Carmel L."/>
            <person name="Casola C."/>
            <person name="Choi J.H."/>
            <person name="Detter J.C."/>
            <person name="Dong Q."/>
            <person name="Dusheyko S."/>
            <person name="Eads B.D."/>
            <person name="Frohlich T."/>
            <person name="Geiler-Samerotte K.A."/>
            <person name="Gerlach D."/>
            <person name="Hatcher P."/>
            <person name="Jogdeo S."/>
            <person name="Krijgsveld J."/>
            <person name="Kriventseva E.V."/>
            <person name="Kultz D."/>
            <person name="Laforsch C."/>
            <person name="Lindquist E."/>
            <person name="Lopez J."/>
            <person name="Manak J.R."/>
            <person name="Muller J."/>
            <person name="Pangilinan J."/>
            <person name="Patwardhan R.P."/>
            <person name="Pitluck S."/>
            <person name="Pritham E.J."/>
            <person name="Rechtsteiner A."/>
            <person name="Rho M."/>
            <person name="Rogozin I.B."/>
            <person name="Sakarya O."/>
            <person name="Salamov A."/>
            <person name="Schaack S."/>
            <person name="Shapiro H."/>
            <person name="Shiga Y."/>
            <person name="Skalitzky C."/>
            <person name="Smith Z."/>
            <person name="Souvorov A."/>
            <person name="Sung W."/>
            <person name="Tang Z."/>
            <person name="Tsuchiya D."/>
            <person name="Tu H."/>
            <person name="Vos H."/>
            <person name="Wang M."/>
            <person name="Wolf Y.I."/>
            <person name="Yamagata H."/>
            <person name="Yamada T."/>
            <person name="Ye Y."/>
            <person name="Shaw J.R."/>
            <person name="Andrews J."/>
            <person name="Crease T.J."/>
            <person name="Tang H."/>
            <person name="Lucas S.M."/>
            <person name="Robertson H.M."/>
            <person name="Bork P."/>
            <person name="Koonin E.V."/>
            <person name="Zdobnov E.M."/>
            <person name="Grigoriev I.V."/>
            <person name="Lynch M."/>
            <person name="Boore J.L."/>
        </authorList>
    </citation>
    <scope>NUCLEOTIDE SEQUENCE [LARGE SCALE GENOMIC DNA]</scope>
</reference>
<feature type="signal peptide" evidence="2">
    <location>
        <begin position="1"/>
        <end position="15"/>
    </location>
</feature>
<dbReference type="PANTHER" id="PTHR21398">
    <property type="entry name" value="AGAP007094-PA"/>
    <property type="match status" value="1"/>
</dbReference>
<feature type="region of interest" description="Disordered" evidence="1">
    <location>
        <begin position="29"/>
        <end position="66"/>
    </location>
</feature>
<dbReference type="PANTHER" id="PTHR21398:SF6">
    <property type="entry name" value="AGAP007094-PA"/>
    <property type="match status" value="1"/>
</dbReference>
<dbReference type="SMART" id="SM00718">
    <property type="entry name" value="DM4_12"/>
    <property type="match status" value="1"/>
</dbReference>
<keyword evidence="2" id="KW-0732">Signal</keyword>
<dbReference type="HOGENOM" id="CLU_089443_0_0_1"/>
<dbReference type="Pfam" id="PF07841">
    <property type="entry name" value="DM4_12"/>
    <property type="match status" value="1"/>
</dbReference>
<dbReference type="KEGG" id="dpx:DAPPUDRAFT_305702"/>
<dbReference type="PhylomeDB" id="E9FXI9"/>
<evidence type="ECO:0000256" key="2">
    <source>
        <dbReference type="SAM" id="SignalP"/>
    </source>
</evidence>
<dbReference type="Proteomes" id="UP000000305">
    <property type="component" value="Unassembled WGS sequence"/>
</dbReference>
<name>E9FXI9_DAPPU</name>
<evidence type="ECO:0000313" key="3">
    <source>
        <dbReference type="EMBL" id="EFX88085.1"/>
    </source>
</evidence>
<gene>
    <name evidence="3" type="ORF">DAPPUDRAFT_305702</name>
</gene>
<dbReference type="STRING" id="6669.E9FXI9"/>
<sequence>MIRIWLLLAVGSLAAVSYDAEHQTNRGAGDELVLSGTGDDSSPIADVASDEKLERKRQSSSSRTALSLPDNTSLKIAFDMSVGISPLNNTFSSFTMSLPFRFVLPTFTQLNNRYGSLDQLEKDLSDQGQMESNLIDYDFLEEQRANEQRRTVYQHIEILFKKFGLDGQVCLQRAICELAEAPLASHGILGQLIHLVFTPSLLEFPKIMRQFLTAHGNSDNRVRRDATLLPELELIEKPLEDQYTHAYRTGKENKCWARYSSCPISLFTLLNI</sequence>
<protein>
    <submittedName>
        <fullName evidence="3">Uncharacterized protein</fullName>
    </submittedName>
</protein>
<dbReference type="AlphaFoldDB" id="E9FXI9"/>
<dbReference type="InterPro" id="IPR006631">
    <property type="entry name" value="DM4_12"/>
</dbReference>
<proteinExistence type="predicted"/>
<dbReference type="eggNOG" id="ENOG502SXGT">
    <property type="taxonomic scope" value="Eukaryota"/>
</dbReference>
<keyword evidence="4" id="KW-1185">Reference proteome</keyword>
<organism evidence="3 4">
    <name type="scientific">Daphnia pulex</name>
    <name type="common">Water flea</name>
    <dbReference type="NCBI Taxonomy" id="6669"/>
    <lineage>
        <taxon>Eukaryota</taxon>
        <taxon>Metazoa</taxon>
        <taxon>Ecdysozoa</taxon>
        <taxon>Arthropoda</taxon>
        <taxon>Crustacea</taxon>
        <taxon>Branchiopoda</taxon>
        <taxon>Diplostraca</taxon>
        <taxon>Cladocera</taxon>
        <taxon>Anomopoda</taxon>
        <taxon>Daphniidae</taxon>
        <taxon>Daphnia</taxon>
    </lineage>
</organism>
<dbReference type="InParanoid" id="E9FXI9"/>
<evidence type="ECO:0000313" key="4">
    <source>
        <dbReference type="Proteomes" id="UP000000305"/>
    </source>
</evidence>